<feature type="active site" evidence="6">
    <location>
        <position position="102"/>
    </location>
</feature>
<dbReference type="PANTHER" id="PTHR43390:SF1">
    <property type="entry name" value="CHLOROPLAST PROCESSING PEPTIDASE"/>
    <property type="match status" value="1"/>
</dbReference>
<keyword evidence="7" id="KW-0812">Transmembrane</keyword>
<evidence type="ECO:0000256" key="5">
    <source>
        <dbReference type="ARBA" id="ARBA00022801"/>
    </source>
</evidence>
<evidence type="ECO:0000256" key="4">
    <source>
        <dbReference type="ARBA" id="ARBA00013208"/>
    </source>
</evidence>
<dbReference type="Proteomes" id="UP000554488">
    <property type="component" value="Unassembled WGS sequence"/>
</dbReference>
<dbReference type="InterPro" id="IPR019757">
    <property type="entry name" value="Pept_S26A_signal_pept_1_Lys-AS"/>
</dbReference>
<evidence type="ECO:0000313" key="11">
    <source>
        <dbReference type="EMBL" id="GLG87742.1"/>
    </source>
</evidence>
<dbReference type="EMBL" id="CYZK01000002">
    <property type="protein sequence ID" value="CUN58439.1"/>
    <property type="molecule type" value="Genomic_DNA"/>
</dbReference>
<evidence type="ECO:0000259" key="8">
    <source>
        <dbReference type="Pfam" id="PF10502"/>
    </source>
</evidence>
<protein>
    <recommendedName>
        <fullName evidence="4 7">Signal peptidase I</fullName>
        <ecNumber evidence="4 7">3.4.21.89</ecNumber>
    </recommendedName>
</protein>
<dbReference type="GO" id="GO:0004252">
    <property type="term" value="F:serine-type endopeptidase activity"/>
    <property type="evidence" value="ECO:0007669"/>
    <property type="project" value="InterPro"/>
</dbReference>
<keyword evidence="7" id="KW-1133">Transmembrane helix</keyword>
<organism evidence="10 15">
    <name type="scientific">Coprococcus comes</name>
    <dbReference type="NCBI Taxonomy" id="410072"/>
    <lineage>
        <taxon>Bacteria</taxon>
        <taxon>Bacillati</taxon>
        <taxon>Bacillota</taxon>
        <taxon>Clostridia</taxon>
        <taxon>Lachnospirales</taxon>
        <taxon>Lachnospiraceae</taxon>
        <taxon>Coprococcus</taxon>
    </lineage>
</organism>
<evidence type="ECO:0000313" key="16">
    <source>
        <dbReference type="Proteomes" id="UP000095727"/>
    </source>
</evidence>
<name>A0A173Y3G4_9FIRM</name>
<reference evidence="11" key="5">
    <citation type="submission" date="2022-09" db="EMBL/GenBank/DDBJ databases">
        <title>Draft genome sequence of Coprococcus comes strain 31264.</title>
        <authorList>
            <person name="Atsushi H."/>
            <person name="Moriya O."/>
            <person name="Mitsuo S."/>
        </authorList>
    </citation>
    <scope>NUCLEOTIDE SEQUENCE</scope>
    <source>
        <strain evidence="11">JCM 31264</strain>
    </source>
</reference>
<dbReference type="GeneID" id="92824751"/>
<dbReference type="PaxDb" id="410072-ERS852525_00312"/>
<dbReference type="Proteomes" id="UP000095727">
    <property type="component" value="Unassembled WGS sequence"/>
</dbReference>
<evidence type="ECO:0000256" key="1">
    <source>
        <dbReference type="ARBA" id="ARBA00000677"/>
    </source>
</evidence>
<dbReference type="OrthoDB" id="9802919at2"/>
<dbReference type="NCBIfam" id="TIGR02227">
    <property type="entry name" value="sigpep_I_bact"/>
    <property type="match status" value="1"/>
</dbReference>
<sequence>MRHRKRKELRFDRKHRKHINLKWIPEVFGWVFQIVLVCLCAFVFVWYFGHQISNIGESMNPVIRNGDVVLVNRIVYDASTPKRGDIIVFKPKGNENLHSYIKRIIGLPGESVEIRDGEIYINNRKLNEKYETTAIADTGIASEKIVLGGDEYFVLGDNRESSEDSRMADIGNVKRSEIEGKVWFILSPKDRFGLLGK</sequence>
<accession>A0A173Y3G4</accession>
<reference evidence="15 16" key="1">
    <citation type="submission" date="2015-09" db="EMBL/GenBank/DDBJ databases">
        <authorList>
            <consortium name="Pathogen Informatics"/>
        </authorList>
    </citation>
    <scope>NUCLEOTIDE SEQUENCE [LARGE SCALE GENOMIC DNA]</scope>
    <source>
        <strain evidence="10 15">2789STDY5834866</strain>
        <strain evidence="9 16">2789STDY5834962</strain>
    </source>
</reference>
<evidence type="ECO:0000256" key="6">
    <source>
        <dbReference type="PIRSR" id="PIRSR600223-1"/>
    </source>
</evidence>
<dbReference type="Proteomes" id="UP000095362">
    <property type="component" value="Unassembled WGS sequence"/>
</dbReference>
<feature type="active site" evidence="6">
    <location>
        <position position="58"/>
    </location>
</feature>
<dbReference type="PRINTS" id="PR00727">
    <property type="entry name" value="LEADERPTASE"/>
</dbReference>
<dbReference type="PROSITE" id="PS00761">
    <property type="entry name" value="SPASE_I_3"/>
    <property type="match status" value="1"/>
</dbReference>
<comment type="subcellular location">
    <subcellularLocation>
        <location evidence="2">Cell membrane</location>
        <topology evidence="2">Single-pass type II membrane protein</topology>
    </subcellularLocation>
    <subcellularLocation>
        <location evidence="7">Membrane</location>
        <topology evidence="7">Single-pass type II membrane protein</topology>
    </subcellularLocation>
</comment>
<evidence type="ECO:0000256" key="3">
    <source>
        <dbReference type="ARBA" id="ARBA00009370"/>
    </source>
</evidence>
<evidence type="ECO:0000313" key="9">
    <source>
        <dbReference type="EMBL" id="CUM99805.1"/>
    </source>
</evidence>
<dbReference type="PANTHER" id="PTHR43390">
    <property type="entry name" value="SIGNAL PEPTIDASE I"/>
    <property type="match status" value="1"/>
</dbReference>
<dbReference type="Proteomes" id="UP000285693">
    <property type="component" value="Unassembled WGS sequence"/>
</dbReference>
<dbReference type="InterPro" id="IPR019758">
    <property type="entry name" value="Pept_S26A_signal_pept_1_CS"/>
</dbReference>
<dbReference type="GO" id="GO:0009003">
    <property type="term" value="F:signal peptidase activity"/>
    <property type="evidence" value="ECO:0007669"/>
    <property type="project" value="UniProtKB-EC"/>
</dbReference>
<dbReference type="InterPro" id="IPR036286">
    <property type="entry name" value="LexA/Signal_pep-like_sf"/>
</dbReference>
<dbReference type="Pfam" id="PF10502">
    <property type="entry name" value="Peptidase_S26"/>
    <property type="match status" value="1"/>
</dbReference>
<dbReference type="Proteomes" id="UP001145109">
    <property type="component" value="Unassembled WGS sequence"/>
</dbReference>
<evidence type="ECO:0000313" key="12">
    <source>
        <dbReference type="EMBL" id="NUN86891.1"/>
    </source>
</evidence>
<feature type="domain" description="Peptidase S26" evidence="8">
    <location>
        <begin position="29"/>
        <end position="185"/>
    </location>
</feature>
<dbReference type="Gene3D" id="2.10.109.10">
    <property type="entry name" value="Umud Fragment, subunit A"/>
    <property type="match status" value="1"/>
</dbReference>
<dbReference type="EMBL" id="QSOV01000015">
    <property type="protein sequence ID" value="RGJ21658.1"/>
    <property type="molecule type" value="Genomic_DNA"/>
</dbReference>
<dbReference type="SUPFAM" id="SSF51306">
    <property type="entry name" value="LexA/Signal peptidase"/>
    <property type="match status" value="1"/>
</dbReference>
<evidence type="ECO:0000313" key="10">
    <source>
        <dbReference type="EMBL" id="CUN58439.1"/>
    </source>
</evidence>
<dbReference type="CDD" id="cd06530">
    <property type="entry name" value="S26_SPase_I"/>
    <property type="match status" value="1"/>
</dbReference>
<dbReference type="EC" id="3.4.21.89" evidence="4 7"/>
<dbReference type="Proteomes" id="UP000260655">
    <property type="component" value="Unassembled WGS sequence"/>
</dbReference>
<evidence type="ECO:0000313" key="17">
    <source>
        <dbReference type="Proteomes" id="UP000260655"/>
    </source>
</evidence>
<evidence type="ECO:0000313" key="14">
    <source>
        <dbReference type="EMBL" id="RGU44460.1"/>
    </source>
</evidence>
<proteinExistence type="inferred from homology"/>
<dbReference type="GO" id="GO:0005886">
    <property type="term" value="C:plasma membrane"/>
    <property type="evidence" value="ECO:0007669"/>
    <property type="project" value="UniProtKB-SubCell"/>
</dbReference>
<dbReference type="EMBL" id="BSCI01000014">
    <property type="protein sequence ID" value="GLG87742.1"/>
    <property type="molecule type" value="Genomic_DNA"/>
</dbReference>
<evidence type="ECO:0000313" key="13">
    <source>
        <dbReference type="EMBL" id="RGJ21658.1"/>
    </source>
</evidence>
<comment type="similarity">
    <text evidence="3 7">Belongs to the peptidase S26 family.</text>
</comment>
<dbReference type="EMBL" id="QRXY01000017">
    <property type="protein sequence ID" value="RGU44460.1"/>
    <property type="molecule type" value="Genomic_DNA"/>
</dbReference>
<evidence type="ECO:0000313" key="15">
    <source>
        <dbReference type="Proteomes" id="UP000095362"/>
    </source>
</evidence>
<comment type="catalytic activity">
    <reaction evidence="1 7">
        <text>Cleavage of hydrophobic, N-terminal signal or leader sequences from secreted and periplasmic proteins.</text>
        <dbReference type="EC" id="3.4.21.89"/>
    </reaction>
</comment>
<evidence type="ECO:0000313" key="18">
    <source>
        <dbReference type="Proteomes" id="UP000285693"/>
    </source>
</evidence>
<feature type="transmembrane region" description="Helical" evidence="7">
    <location>
        <begin position="21"/>
        <end position="48"/>
    </location>
</feature>
<dbReference type="GO" id="GO:0006465">
    <property type="term" value="P:signal peptide processing"/>
    <property type="evidence" value="ECO:0007669"/>
    <property type="project" value="InterPro"/>
</dbReference>
<dbReference type="STRING" id="410072.ERS852525_00312"/>
<dbReference type="InterPro" id="IPR019533">
    <property type="entry name" value="Peptidase_S26"/>
</dbReference>
<evidence type="ECO:0000313" key="19">
    <source>
        <dbReference type="Proteomes" id="UP000554488"/>
    </source>
</evidence>
<dbReference type="EMBL" id="CYXR01000014">
    <property type="protein sequence ID" value="CUM99805.1"/>
    <property type="molecule type" value="Genomic_DNA"/>
</dbReference>
<evidence type="ECO:0000256" key="2">
    <source>
        <dbReference type="ARBA" id="ARBA00004401"/>
    </source>
</evidence>
<dbReference type="PROSITE" id="PS00760">
    <property type="entry name" value="SPASE_I_2"/>
    <property type="match status" value="1"/>
</dbReference>
<reference evidence="12 19" key="4">
    <citation type="submission" date="2020-07" db="EMBL/GenBank/DDBJ databases">
        <title>Bacterial metabolism rescues the inhibition of intestinal drug absorption by food and drug additives.</title>
        <authorList>
            <person name="Zou L."/>
            <person name="Spanogiannopoulos P."/>
            <person name="Chien H.-C."/>
            <person name="Pieper L.M."/>
            <person name="Cai W."/>
            <person name="Khuri N."/>
            <person name="Pottel J."/>
            <person name="Vora B."/>
            <person name="Ni Z."/>
            <person name="Tsakalozou E."/>
            <person name="Zhang W."/>
            <person name="Shoichet B.K."/>
            <person name="Giacomini K.M."/>
            <person name="Turnbaugh P.J."/>
        </authorList>
    </citation>
    <scope>NUCLEOTIDE SEQUENCE [LARGE SCALE GENOMIC DNA]</scope>
    <source>
        <strain evidence="12 19">F22</strain>
    </source>
</reference>
<reference evidence="11" key="6">
    <citation type="submission" date="2022-11" db="EMBL/GenBank/DDBJ databases">
        <title>Draft genome sequence of Coprococcus comes strain 31264.</title>
        <authorList>
            <person name="Hisatomi A."/>
            <person name="Ohkuma M."/>
            <person name="Sakamoto M."/>
        </authorList>
    </citation>
    <scope>NUCLEOTIDE SEQUENCE</scope>
    <source>
        <strain evidence="11">JCM 31264</strain>
    </source>
</reference>
<reference evidence="17 18" key="2">
    <citation type="submission" date="2018-08" db="EMBL/GenBank/DDBJ databases">
        <title>A genome reference for cultivated species of the human gut microbiota.</title>
        <authorList>
            <person name="Zou Y."/>
            <person name="Xue W."/>
            <person name="Luo G."/>
        </authorList>
    </citation>
    <scope>NUCLEOTIDE SEQUENCE [LARGE SCALE GENOMIC DNA]</scope>
    <source>
        <strain evidence="14 18">AF16-31</strain>
        <strain evidence="13 17">TM07-19</strain>
    </source>
</reference>
<dbReference type="AlphaFoldDB" id="A0A173Y3G4"/>
<keyword evidence="7" id="KW-0472">Membrane</keyword>
<dbReference type="EMBL" id="JABWDC010000035">
    <property type="protein sequence ID" value="NUN86891.1"/>
    <property type="molecule type" value="Genomic_DNA"/>
</dbReference>
<reference evidence="12 19" key="3">
    <citation type="submission" date="2020-04" db="EMBL/GenBank/DDBJ databases">
        <authorList>
            <person name="Pieper L."/>
        </authorList>
    </citation>
    <scope>NUCLEOTIDE SEQUENCE [LARGE SCALE GENOMIC DNA]</scope>
    <source>
        <strain evidence="12 19">F22</strain>
    </source>
</reference>
<evidence type="ECO:0000256" key="7">
    <source>
        <dbReference type="RuleBase" id="RU362042"/>
    </source>
</evidence>
<gene>
    <name evidence="10" type="primary">spsB</name>
    <name evidence="12" type="synonym">lepB</name>
    <name evidence="11" type="synonym">sip3</name>
    <name evidence="11" type="ORF">comes_22880</name>
    <name evidence="14" type="ORF">DWW65_12640</name>
    <name evidence="13" type="ORF">DXD67_12460</name>
    <name evidence="10" type="ORF">ERS852481_00454</name>
    <name evidence="9" type="ORF">ERS852574_02049</name>
    <name evidence="12" type="ORF">HUU93_09830</name>
</gene>
<dbReference type="RefSeq" id="WP_008370592.1">
    <property type="nucleotide sequence ID" value="NZ_BSCI01000014.1"/>
</dbReference>
<dbReference type="InterPro" id="IPR000223">
    <property type="entry name" value="Pept_S26A_signal_pept_1"/>
</dbReference>
<keyword evidence="5 7" id="KW-0378">Hydrolase</keyword>
<keyword evidence="7" id="KW-0645">Protease</keyword>